<reference evidence="12 13" key="1">
    <citation type="journal article" date="2019" name="Nat. Ecol. Evol.">
        <title>Megaphylogeny resolves global patterns of mushroom evolution.</title>
        <authorList>
            <person name="Varga T."/>
            <person name="Krizsan K."/>
            <person name="Foldi C."/>
            <person name="Dima B."/>
            <person name="Sanchez-Garcia M."/>
            <person name="Sanchez-Ramirez S."/>
            <person name="Szollosi G.J."/>
            <person name="Szarkandi J.G."/>
            <person name="Papp V."/>
            <person name="Albert L."/>
            <person name="Andreopoulos W."/>
            <person name="Angelini C."/>
            <person name="Antonin V."/>
            <person name="Barry K.W."/>
            <person name="Bougher N.L."/>
            <person name="Buchanan P."/>
            <person name="Buyck B."/>
            <person name="Bense V."/>
            <person name="Catcheside P."/>
            <person name="Chovatia M."/>
            <person name="Cooper J."/>
            <person name="Damon W."/>
            <person name="Desjardin D."/>
            <person name="Finy P."/>
            <person name="Geml J."/>
            <person name="Haridas S."/>
            <person name="Hughes K."/>
            <person name="Justo A."/>
            <person name="Karasinski D."/>
            <person name="Kautmanova I."/>
            <person name="Kiss B."/>
            <person name="Kocsube S."/>
            <person name="Kotiranta H."/>
            <person name="LaButti K.M."/>
            <person name="Lechner B.E."/>
            <person name="Liimatainen K."/>
            <person name="Lipzen A."/>
            <person name="Lukacs Z."/>
            <person name="Mihaltcheva S."/>
            <person name="Morgado L.N."/>
            <person name="Niskanen T."/>
            <person name="Noordeloos M.E."/>
            <person name="Ohm R.A."/>
            <person name="Ortiz-Santana B."/>
            <person name="Ovrebo C."/>
            <person name="Racz N."/>
            <person name="Riley R."/>
            <person name="Savchenko A."/>
            <person name="Shiryaev A."/>
            <person name="Soop K."/>
            <person name="Spirin V."/>
            <person name="Szebenyi C."/>
            <person name="Tomsovsky M."/>
            <person name="Tulloss R.E."/>
            <person name="Uehling J."/>
            <person name="Grigoriev I.V."/>
            <person name="Vagvolgyi C."/>
            <person name="Papp T."/>
            <person name="Martin F.M."/>
            <person name="Miettinen O."/>
            <person name="Hibbett D.S."/>
            <person name="Nagy L.G."/>
        </authorList>
    </citation>
    <scope>NUCLEOTIDE SEQUENCE [LARGE SCALE GENOMIC DNA]</scope>
    <source>
        <strain evidence="12 13">CBS 309.79</strain>
    </source>
</reference>
<evidence type="ECO:0000256" key="10">
    <source>
        <dbReference type="ARBA" id="ARBA00032873"/>
    </source>
</evidence>
<dbReference type="InterPro" id="IPR039702">
    <property type="entry name" value="FPS1-like"/>
</dbReference>
<dbReference type="GO" id="GO:0004161">
    <property type="term" value="F:dimethylallyltranstransferase activity"/>
    <property type="evidence" value="ECO:0007669"/>
    <property type="project" value="UniProtKB-EC"/>
</dbReference>
<dbReference type="Proteomes" id="UP000305067">
    <property type="component" value="Unassembled WGS sequence"/>
</dbReference>
<name>A0A5C3R6Z6_9AGAR</name>
<dbReference type="PROSITE" id="PS00444">
    <property type="entry name" value="POLYPRENYL_SYNTHASE_2"/>
    <property type="match status" value="1"/>
</dbReference>
<dbReference type="CDD" id="cd00685">
    <property type="entry name" value="Trans_IPPS_HT"/>
    <property type="match status" value="1"/>
</dbReference>
<dbReference type="Gene3D" id="1.10.600.10">
    <property type="entry name" value="Farnesyl Diphosphate Synthase"/>
    <property type="match status" value="1"/>
</dbReference>
<evidence type="ECO:0000256" key="5">
    <source>
        <dbReference type="ARBA" id="ARBA00022723"/>
    </source>
</evidence>
<dbReference type="EMBL" id="ML178814">
    <property type="protein sequence ID" value="TFL07054.1"/>
    <property type="molecule type" value="Genomic_DNA"/>
</dbReference>
<dbReference type="STRING" id="1884261.A0A5C3R6Z6"/>
<dbReference type="AlphaFoldDB" id="A0A5C3R6Z6"/>
<dbReference type="PROSITE" id="PS00723">
    <property type="entry name" value="POLYPRENYL_SYNTHASE_1"/>
    <property type="match status" value="1"/>
</dbReference>
<sequence>MGSVDEKKLRRAKFEEAYHVVKKDLVDHVASLGMPEDVQAWYSKSLDYNLPGGKLNRGLSVVDTVEILKGQILSEDEYLRAAILGWCVELFQAFFLVHDDQMDGSVTRRGQPCWYHVAGNVAINDGTILESAMFYLIKKYFRRDPHYVEIVELVRETVYRTEMGQLIDTITSCPRDSPRFDLSKFNLNKYKLIVLYKTAYYSFYMPVALAMLMCGIPPSQETIWGFNSGTTSSTHLPPPTDAYSIALRILLPMGEYFQVQDDFLDAFGTPEQIGKVGTDIVDGKCSWVVCAALERCDAEQRKVLDEHYGVHAPEGYKAAHLGDLGPSEKRVKGLYVELGLGEVYARYEEESYGRVTGMIEWVDEEGTGLRKEVFVSFLEKIYKRTK</sequence>
<evidence type="ECO:0000256" key="6">
    <source>
        <dbReference type="ARBA" id="ARBA00022842"/>
    </source>
</evidence>
<dbReference type="OrthoDB" id="10257492at2759"/>
<dbReference type="SUPFAM" id="SSF48576">
    <property type="entry name" value="Terpenoid synthases"/>
    <property type="match status" value="1"/>
</dbReference>
<dbReference type="EC" id="2.5.1.10" evidence="2"/>
<protein>
    <recommendedName>
        <fullName evidence="10">(2E,6E)-farnesyl diphosphate synthase</fullName>
        <ecNumber evidence="3">2.5.1.1</ecNumber>
        <ecNumber evidence="2">2.5.1.10</ecNumber>
    </recommendedName>
    <alternativeName>
        <fullName evidence="9">Dimethylallyltranstransferase</fullName>
    </alternativeName>
    <alternativeName>
        <fullName evidence="8">Farnesyl diphosphate synthase</fullName>
    </alternativeName>
    <alternativeName>
        <fullName evidence="7">Geranyltranstransferase</fullName>
    </alternativeName>
</protein>
<dbReference type="PANTHER" id="PTHR11525">
    <property type="entry name" value="FARNESYL-PYROPHOSPHATE SYNTHETASE"/>
    <property type="match status" value="1"/>
</dbReference>
<evidence type="ECO:0000256" key="8">
    <source>
        <dbReference type="ARBA" id="ARBA00032424"/>
    </source>
</evidence>
<keyword evidence="6" id="KW-0460">Magnesium</keyword>
<dbReference type="InterPro" id="IPR033749">
    <property type="entry name" value="Polyprenyl_synt_CS"/>
</dbReference>
<comment type="similarity">
    <text evidence="11">Belongs to the FPP/GGPP synthase family.</text>
</comment>
<dbReference type="PANTHER" id="PTHR11525:SF0">
    <property type="entry name" value="FARNESYL PYROPHOSPHATE SYNTHASE"/>
    <property type="match status" value="1"/>
</dbReference>
<dbReference type="GO" id="GO:0005737">
    <property type="term" value="C:cytoplasm"/>
    <property type="evidence" value="ECO:0007669"/>
    <property type="project" value="TreeGrafter"/>
</dbReference>
<evidence type="ECO:0000313" key="13">
    <source>
        <dbReference type="Proteomes" id="UP000305067"/>
    </source>
</evidence>
<organism evidence="12 13">
    <name type="scientific">Pterulicium gracile</name>
    <dbReference type="NCBI Taxonomy" id="1884261"/>
    <lineage>
        <taxon>Eukaryota</taxon>
        <taxon>Fungi</taxon>
        <taxon>Dikarya</taxon>
        <taxon>Basidiomycota</taxon>
        <taxon>Agaricomycotina</taxon>
        <taxon>Agaricomycetes</taxon>
        <taxon>Agaricomycetidae</taxon>
        <taxon>Agaricales</taxon>
        <taxon>Pleurotineae</taxon>
        <taxon>Pterulaceae</taxon>
        <taxon>Pterulicium</taxon>
    </lineage>
</organism>
<dbReference type="GO" id="GO:0004337">
    <property type="term" value="F:(2E,6E)-farnesyl diphosphate synthase activity"/>
    <property type="evidence" value="ECO:0007669"/>
    <property type="project" value="UniProtKB-EC"/>
</dbReference>
<evidence type="ECO:0000256" key="4">
    <source>
        <dbReference type="ARBA" id="ARBA00022679"/>
    </source>
</evidence>
<dbReference type="InterPro" id="IPR008949">
    <property type="entry name" value="Isoprenoid_synthase_dom_sf"/>
</dbReference>
<comment type="cofactor">
    <cofactor evidence="1">
        <name>Mg(2+)</name>
        <dbReference type="ChEBI" id="CHEBI:18420"/>
    </cofactor>
</comment>
<keyword evidence="4 11" id="KW-0808">Transferase</keyword>
<dbReference type="InterPro" id="IPR000092">
    <property type="entry name" value="Polyprenyl_synt"/>
</dbReference>
<dbReference type="SFLD" id="SFLDS00005">
    <property type="entry name" value="Isoprenoid_Synthase_Type_I"/>
    <property type="match status" value="1"/>
</dbReference>
<accession>A0A5C3R6Z6</accession>
<evidence type="ECO:0000256" key="3">
    <source>
        <dbReference type="ARBA" id="ARBA00012833"/>
    </source>
</evidence>
<dbReference type="Pfam" id="PF00348">
    <property type="entry name" value="polyprenyl_synt"/>
    <property type="match status" value="1"/>
</dbReference>
<proteinExistence type="inferred from homology"/>
<evidence type="ECO:0000256" key="9">
    <source>
        <dbReference type="ARBA" id="ARBA00032448"/>
    </source>
</evidence>
<dbReference type="GO" id="GO:0046872">
    <property type="term" value="F:metal ion binding"/>
    <property type="evidence" value="ECO:0007669"/>
    <property type="project" value="UniProtKB-KW"/>
</dbReference>
<evidence type="ECO:0000256" key="1">
    <source>
        <dbReference type="ARBA" id="ARBA00001946"/>
    </source>
</evidence>
<dbReference type="EC" id="2.5.1.1" evidence="3"/>
<keyword evidence="5" id="KW-0479">Metal-binding</keyword>
<gene>
    <name evidence="12" type="ORF">BDV98DRAFT_599395</name>
</gene>
<evidence type="ECO:0000256" key="11">
    <source>
        <dbReference type="RuleBase" id="RU004466"/>
    </source>
</evidence>
<evidence type="ECO:0000313" key="12">
    <source>
        <dbReference type="EMBL" id="TFL07054.1"/>
    </source>
</evidence>
<evidence type="ECO:0000256" key="2">
    <source>
        <dbReference type="ARBA" id="ARBA00012439"/>
    </source>
</evidence>
<dbReference type="GO" id="GO:0045337">
    <property type="term" value="P:farnesyl diphosphate biosynthetic process"/>
    <property type="evidence" value="ECO:0007669"/>
    <property type="project" value="TreeGrafter"/>
</dbReference>
<evidence type="ECO:0000256" key="7">
    <source>
        <dbReference type="ARBA" id="ARBA00032380"/>
    </source>
</evidence>
<keyword evidence="13" id="KW-1185">Reference proteome</keyword>